<dbReference type="SUPFAM" id="SSF55874">
    <property type="entry name" value="ATPase domain of HSP90 chaperone/DNA topoisomerase II/histidine kinase"/>
    <property type="match status" value="1"/>
</dbReference>
<evidence type="ECO:0000256" key="4">
    <source>
        <dbReference type="ARBA" id="ARBA00023186"/>
    </source>
</evidence>
<accession>A0AAD9WKZ7</accession>
<dbReference type="Proteomes" id="UP001280121">
    <property type="component" value="Unassembled WGS sequence"/>
</dbReference>
<dbReference type="GO" id="GO:0140662">
    <property type="term" value="F:ATP-dependent protein folding chaperone"/>
    <property type="evidence" value="ECO:0007669"/>
    <property type="project" value="InterPro"/>
</dbReference>
<evidence type="ECO:0000256" key="3">
    <source>
        <dbReference type="ARBA" id="ARBA00022840"/>
    </source>
</evidence>
<keyword evidence="4" id="KW-0143">Chaperone</keyword>
<dbReference type="Pfam" id="PF14365">
    <property type="entry name" value="Neprosin_AP"/>
    <property type="match status" value="1"/>
</dbReference>
<evidence type="ECO:0000256" key="1">
    <source>
        <dbReference type="ARBA" id="ARBA00008239"/>
    </source>
</evidence>
<sequence length="234" mass="26827">MRPKYHPEGLFDDNKMSAKASKERTNPISQMWHTNGKCPEDTIPIRRTKNDGCFEKSSVKRYGRKKHRAIPVLKSADPDLVNESGHQHTLAYIEGDKTISIMEQRTPLIYGNLKYNSLMSSTCLSSGFWVVLLVKILTTLKLDGREAVSISKRLIRSSVEKFEFQVEVSWLMDIIINSLCSNKDIFLGELISNTSDALDKIEFLSLTDEKVLGEDKSRPQAYWAVWYWVVLCIY</sequence>
<evidence type="ECO:0000256" key="2">
    <source>
        <dbReference type="ARBA" id="ARBA00022741"/>
    </source>
</evidence>
<dbReference type="GO" id="GO:0005524">
    <property type="term" value="F:ATP binding"/>
    <property type="evidence" value="ECO:0007669"/>
    <property type="project" value="UniProtKB-KW"/>
</dbReference>
<gene>
    <name evidence="7" type="ORF">Ddye_028889</name>
</gene>
<protein>
    <recommendedName>
        <fullName evidence="6">Neprosin activation peptide domain-containing protein</fullName>
    </recommendedName>
</protein>
<evidence type="ECO:0000259" key="6">
    <source>
        <dbReference type="Pfam" id="PF14365"/>
    </source>
</evidence>
<dbReference type="InterPro" id="IPR020575">
    <property type="entry name" value="Hsp90_N"/>
</dbReference>
<keyword evidence="3" id="KW-0067">ATP-binding</keyword>
<feature type="domain" description="Neprosin activation peptide" evidence="6">
    <location>
        <begin position="1"/>
        <end position="92"/>
    </location>
</feature>
<dbReference type="InterPro" id="IPR025521">
    <property type="entry name" value="Neprosin_propep"/>
</dbReference>
<comment type="similarity">
    <text evidence="1">Belongs to the heat shock protein 90 family.</text>
</comment>
<feature type="region of interest" description="Disordered" evidence="5">
    <location>
        <begin position="1"/>
        <end position="32"/>
    </location>
</feature>
<dbReference type="InterPro" id="IPR001404">
    <property type="entry name" value="Hsp90_fam"/>
</dbReference>
<comment type="caution">
    <text evidence="7">The sequence shown here is derived from an EMBL/GenBank/DDBJ whole genome shotgun (WGS) entry which is preliminary data.</text>
</comment>
<dbReference type="PRINTS" id="PR00775">
    <property type="entry name" value="HEATSHOCK90"/>
</dbReference>
<dbReference type="PANTHER" id="PTHR11528">
    <property type="entry name" value="HEAT SHOCK PROTEIN 90 FAMILY MEMBER"/>
    <property type="match status" value="1"/>
</dbReference>
<evidence type="ECO:0000313" key="8">
    <source>
        <dbReference type="Proteomes" id="UP001280121"/>
    </source>
</evidence>
<keyword evidence="8" id="KW-1185">Reference proteome</keyword>
<dbReference type="InterPro" id="IPR036890">
    <property type="entry name" value="HATPase_C_sf"/>
</dbReference>
<name>A0AAD9WKZ7_9ROSI</name>
<dbReference type="GO" id="GO:0051082">
    <property type="term" value="F:unfolded protein binding"/>
    <property type="evidence" value="ECO:0007669"/>
    <property type="project" value="InterPro"/>
</dbReference>
<feature type="compositionally biased region" description="Basic and acidic residues" evidence="5">
    <location>
        <begin position="1"/>
        <end position="25"/>
    </location>
</feature>
<keyword evidence="2" id="KW-0547">Nucleotide-binding</keyword>
<proteinExistence type="inferred from homology"/>
<evidence type="ECO:0000313" key="7">
    <source>
        <dbReference type="EMBL" id="KAK2634097.1"/>
    </source>
</evidence>
<evidence type="ECO:0000256" key="5">
    <source>
        <dbReference type="SAM" id="MobiDB-lite"/>
    </source>
</evidence>
<reference evidence="7" key="1">
    <citation type="journal article" date="2023" name="Plant J.">
        <title>Genome sequences and population genomics provide insights into the demographic history, inbreeding, and mutation load of two 'living fossil' tree species of Dipteronia.</title>
        <authorList>
            <person name="Feng Y."/>
            <person name="Comes H.P."/>
            <person name="Chen J."/>
            <person name="Zhu S."/>
            <person name="Lu R."/>
            <person name="Zhang X."/>
            <person name="Li P."/>
            <person name="Qiu J."/>
            <person name="Olsen K.M."/>
            <person name="Qiu Y."/>
        </authorList>
    </citation>
    <scope>NUCLEOTIDE SEQUENCE</scope>
    <source>
        <strain evidence="7">KIB01</strain>
    </source>
</reference>
<dbReference type="EMBL" id="JANJYI010000009">
    <property type="protein sequence ID" value="KAK2634097.1"/>
    <property type="molecule type" value="Genomic_DNA"/>
</dbReference>
<organism evidence="7 8">
    <name type="scientific">Dipteronia dyeriana</name>
    <dbReference type="NCBI Taxonomy" id="168575"/>
    <lineage>
        <taxon>Eukaryota</taxon>
        <taxon>Viridiplantae</taxon>
        <taxon>Streptophyta</taxon>
        <taxon>Embryophyta</taxon>
        <taxon>Tracheophyta</taxon>
        <taxon>Spermatophyta</taxon>
        <taxon>Magnoliopsida</taxon>
        <taxon>eudicotyledons</taxon>
        <taxon>Gunneridae</taxon>
        <taxon>Pentapetalae</taxon>
        <taxon>rosids</taxon>
        <taxon>malvids</taxon>
        <taxon>Sapindales</taxon>
        <taxon>Sapindaceae</taxon>
        <taxon>Hippocastanoideae</taxon>
        <taxon>Acereae</taxon>
        <taxon>Dipteronia</taxon>
    </lineage>
</organism>
<dbReference type="Gene3D" id="3.30.565.10">
    <property type="entry name" value="Histidine kinase-like ATPase, C-terminal domain"/>
    <property type="match status" value="1"/>
</dbReference>
<dbReference type="AlphaFoldDB" id="A0AAD9WKZ7"/>
<dbReference type="GO" id="GO:0016887">
    <property type="term" value="F:ATP hydrolysis activity"/>
    <property type="evidence" value="ECO:0007669"/>
    <property type="project" value="InterPro"/>
</dbReference>